<feature type="compositionally biased region" description="Polar residues" evidence="5">
    <location>
        <begin position="137"/>
        <end position="157"/>
    </location>
</feature>
<feature type="region of interest" description="Disordered" evidence="5">
    <location>
        <begin position="202"/>
        <end position="231"/>
    </location>
</feature>
<evidence type="ECO:0000259" key="6">
    <source>
        <dbReference type="PROSITE" id="PS51044"/>
    </source>
</evidence>
<evidence type="ECO:0000313" key="8">
    <source>
        <dbReference type="Proteomes" id="UP001296104"/>
    </source>
</evidence>
<feature type="region of interest" description="Disordered" evidence="5">
    <location>
        <begin position="1053"/>
        <end position="1081"/>
    </location>
</feature>
<keyword evidence="3" id="KW-0862">Zinc</keyword>
<protein>
    <recommendedName>
        <fullName evidence="6">SP-RING-type domain-containing protein</fullName>
    </recommendedName>
</protein>
<name>A0AAI8YW96_9PEZI</name>
<comment type="caution">
    <text evidence="7">The sequence shown here is derived from an EMBL/GenBank/DDBJ whole genome shotgun (WGS) entry which is preliminary data.</text>
</comment>
<dbReference type="CDD" id="cd16650">
    <property type="entry name" value="SP-RING_PIAS-like"/>
    <property type="match status" value="1"/>
</dbReference>
<feature type="region of interest" description="Disordered" evidence="5">
    <location>
        <begin position="137"/>
        <end position="168"/>
    </location>
</feature>
<feature type="region of interest" description="Disordered" evidence="5">
    <location>
        <begin position="634"/>
        <end position="664"/>
    </location>
</feature>
<keyword evidence="2 4" id="KW-0863">Zinc-finger</keyword>
<dbReference type="Proteomes" id="UP001296104">
    <property type="component" value="Unassembled WGS sequence"/>
</dbReference>
<dbReference type="GO" id="GO:0061665">
    <property type="term" value="F:SUMO ligase activity"/>
    <property type="evidence" value="ECO:0007669"/>
    <property type="project" value="TreeGrafter"/>
</dbReference>
<feature type="domain" description="SP-RING-type" evidence="6">
    <location>
        <begin position="939"/>
        <end position="1031"/>
    </location>
</feature>
<evidence type="ECO:0000256" key="1">
    <source>
        <dbReference type="ARBA" id="ARBA00022723"/>
    </source>
</evidence>
<dbReference type="InterPro" id="IPR004181">
    <property type="entry name" value="Znf_MIZ"/>
</dbReference>
<dbReference type="PROSITE" id="PS51044">
    <property type="entry name" value="ZF_SP_RING"/>
    <property type="match status" value="1"/>
</dbReference>
<dbReference type="InterPro" id="IPR013083">
    <property type="entry name" value="Znf_RING/FYVE/PHD"/>
</dbReference>
<proteinExistence type="predicted"/>
<organism evidence="7 8">
    <name type="scientific">Lecanosticta acicola</name>
    <dbReference type="NCBI Taxonomy" id="111012"/>
    <lineage>
        <taxon>Eukaryota</taxon>
        <taxon>Fungi</taxon>
        <taxon>Dikarya</taxon>
        <taxon>Ascomycota</taxon>
        <taxon>Pezizomycotina</taxon>
        <taxon>Dothideomycetes</taxon>
        <taxon>Dothideomycetidae</taxon>
        <taxon>Mycosphaerellales</taxon>
        <taxon>Mycosphaerellaceae</taxon>
        <taxon>Lecanosticta</taxon>
    </lineage>
</organism>
<dbReference type="GO" id="GO:0008270">
    <property type="term" value="F:zinc ion binding"/>
    <property type="evidence" value="ECO:0007669"/>
    <property type="project" value="UniProtKB-KW"/>
</dbReference>
<dbReference type="PANTHER" id="PTHR10782">
    <property type="entry name" value="ZINC FINGER MIZ DOMAIN-CONTAINING PROTEIN"/>
    <property type="match status" value="1"/>
</dbReference>
<dbReference type="Pfam" id="PF02891">
    <property type="entry name" value="zf-MIZ"/>
    <property type="match status" value="1"/>
</dbReference>
<evidence type="ECO:0000256" key="2">
    <source>
        <dbReference type="ARBA" id="ARBA00022771"/>
    </source>
</evidence>
<dbReference type="AlphaFoldDB" id="A0AAI8YW96"/>
<keyword evidence="8" id="KW-1185">Reference proteome</keyword>
<feature type="region of interest" description="Disordered" evidence="5">
    <location>
        <begin position="258"/>
        <end position="382"/>
    </location>
</feature>
<feature type="region of interest" description="Disordered" evidence="5">
    <location>
        <begin position="1"/>
        <end position="26"/>
    </location>
</feature>
<sequence>MVEVVTIDSDSPPPPKRRRTAVEDADTVHAPPSAIAQTNSTLQHMLGGRHNRWMHGFAPGTAHTAHTADIADTAHTADLNAQNANDSHEYTSTTNAVSNAASNAVPNAASHRPHAPSSSIATEANSRAAGANLTTVHRGNSPQEQEQPRSAGQQIPTSRAPAGAPSTGLVQYETPVVEDKMLSHPTTHPAIANGSAFAASNKSRKAVDAARPGLQPGLPSPAPSDENTNSPTFAVNHLQLQHARSRPSLHQLRIPTEAGAATPSARPMATGTSPGLTGPQHGVQTPLPQQHTRRVGNVTQTQQAHVQVNGHAPGHPAFSPTAFSLPAFPNGQHRRPPSTIGQRPQGAPPIAPSNGQALNSPTPPVPSNIFQPTSPPPSRVPSNVLMQRLASKETELAASIVLSPTDNGRIYLLREAIQKGDYFYQMVSQLFCLSHTNPTLLPRSMRNLDPRCYAFLSILLCENARVSPALVQFCAEFPEPVMDIYSDQDGFREVYEMRVAGVKEFLNRLPRNWDGLIKRCKESLSAPPVVQDIVEALNIRGTVLQTVVFRAIARMVYGNDPIHTKAITALEQVHRLDQDAYYVHGLHRHPQWRMGAYLALRQVYEQWQIFLQRHQEHRNPSIEFVLPQQVMDHFRSPHPNAARSQQPQVPQQRRPGHPQSVASPDQNVLQQRLLQAHLQNGRGSPGSIQQLQQPHQALMPPQNAFSEQSQTPQARPRRLFPAQNDAAPPQPTHPDFHRAALHQALLRSPIMKPAADDASRLYRHVIGFGLPPTTLKKDIPAQKLSFSIPAQAMQSVAKNLPATVAGEPERRDIKEASLMYRLRCSVVPPKGFVSESDWVTAENYWPEEMRFMFNDTVLDVRRKLQHGRYVPIDLTALVREGTNNLEVFNKCRNKKQTHAVAIEVVGVIRQDSIEAKALRIAADQSLDSIKRSLSGDDAGDDDLAVTSSALTIKLFDPYSGCRIFDTPVRGSACLHKDCFDLQVFLECCKRKGPGWPTIIDCWRCPICRGDVRPQTLVLDEFLVSVREELARRGQLDTRAIIVQADGTWKVKGEDRDGVRSPSLEREEQRRTASATAPQPNRVAEIIELD</sequence>
<dbReference type="PANTHER" id="PTHR10782:SF4">
    <property type="entry name" value="TONALLI, ISOFORM E"/>
    <property type="match status" value="1"/>
</dbReference>
<evidence type="ECO:0000313" key="7">
    <source>
        <dbReference type="EMBL" id="CAK3948349.1"/>
    </source>
</evidence>
<feature type="compositionally biased region" description="Polar residues" evidence="5">
    <location>
        <begin position="679"/>
        <end position="695"/>
    </location>
</feature>
<dbReference type="Gene3D" id="3.30.40.10">
    <property type="entry name" value="Zinc/RING finger domain, C3HC4 (zinc finger)"/>
    <property type="match status" value="1"/>
</dbReference>
<feature type="compositionally biased region" description="Basic and acidic residues" evidence="5">
    <location>
        <begin position="1053"/>
        <end position="1070"/>
    </location>
</feature>
<dbReference type="GO" id="GO:0016925">
    <property type="term" value="P:protein sumoylation"/>
    <property type="evidence" value="ECO:0007669"/>
    <property type="project" value="TreeGrafter"/>
</dbReference>
<accession>A0AAI8YW96</accession>
<keyword evidence="1" id="KW-0479">Metal-binding</keyword>
<reference evidence="7" key="1">
    <citation type="submission" date="2023-11" db="EMBL/GenBank/DDBJ databases">
        <authorList>
            <person name="Alioto T."/>
            <person name="Alioto T."/>
            <person name="Gomez Garrido J."/>
        </authorList>
    </citation>
    <scope>NUCLEOTIDE SEQUENCE</scope>
</reference>
<dbReference type="EMBL" id="CAVMBE010000015">
    <property type="protein sequence ID" value="CAK3948349.1"/>
    <property type="molecule type" value="Genomic_DNA"/>
</dbReference>
<evidence type="ECO:0000256" key="3">
    <source>
        <dbReference type="ARBA" id="ARBA00022833"/>
    </source>
</evidence>
<dbReference type="GO" id="GO:0000785">
    <property type="term" value="C:chromatin"/>
    <property type="evidence" value="ECO:0007669"/>
    <property type="project" value="TreeGrafter"/>
</dbReference>
<feature type="compositionally biased region" description="Polar residues" evidence="5">
    <location>
        <begin position="703"/>
        <end position="713"/>
    </location>
</feature>
<feature type="region of interest" description="Disordered" evidence="5">
    <location>
        <begin position="679"/>
        <end position="716"/>
    </location>
</feature>
<evidence type="ECO:0000256" key="5">
    <source>
        <dbReference type="SAM" id="MobiDB-lite"/>
    </source>
</evidence>
<gene>
    <name evidence="7" type="ORF">LECACI_7A003223</name>
</gene>
<feature type="compositionally biased region" description="Polar residues" evidence="5">
    <location>
        <begin position="297"/>
        <end position="306"/>
    </location>
</feature>
<feature type="compositionally biased region" description="Low complexity" evidence="5">
    <location>
        <begin position="643"/>
        <end position="659"/>
    </location>
</feature>
<evidence type="ECO:0000256" key="4">
    <source>
        <dbReference type="PROSITE-ProRule" id="PRU00452"/>
    </source>
</evidence>